<dbReference type="PANTHER" id="PTHR46708">
    <property type="entry name" value="TENASCIN"/>
    <property type="match status" value="1"/>
</dbReference>
<keyword evidence="2" id="KW-1133">Transmembrane helix</keyword>
<dbReference type="InterPro" id="IPR013783">
    <property type="entry name" value="Ig-like_fold"/>
</dbReference>
<reference evidence="4" key="1">
    <citation type="submission" date="2021-02" db="EMBL/GenBank/DDBJ databases">
        <title>First Annotated Genome of the Yellow-green Alga Tribonema minus.</title>
        <authorList>
            <person name="Mahan K.M."/>
        </authorList>
    </citation>
    <scope>NUCLEOTIDE SEQUENCE</scope>
    <source>
        <strain evidence="4">UTEX B ZZ1240</strain>
    </source>
</reference>
<accession>A0A835YYT0</accession>
<dbReference type="InterPro" id="IPR003961">
    <property type="entry name" value="FN3_dom"/>
</dbReference>
<keyword evidence="1" id="KW-0677">Repeat</keyword>
<dbReference type="InterPro" id="IPR050991">
    <property type="entry name" value="ECM_Regulatory_Proteins"/>
</dbReference>
<dbReference type="Pfam" id="PF00041">
    <property type="entry name" value="fn3"/>
    <property type="match status" value="1"/>
</dbReference>
<evidence type="ECO:0000313" key="4">
    <source>
        <dbReference type="EMBL" id="KAG5183886.1"/>
    </source>
</evidence>
<dbReference type="PROSITE" id="PS50853">
    <property type="entry name" value="FN3"/>
    <property type="match status" value="1"/>
</dbReference>
<proteinExistence type="predicted"/>
<keyword evidence="2" id="KW-0472">Membrane</keyword>
<feature type="domain" description="Fibronectin type-III" evidence="3">
    <location>
        <begin position="278"/>
        <end position="369"/>
    </location>
</feature>
<evidence type="ECO:0000313" key="5">
    <source>
        <dbReference type="Proteomes" id="UP000664859"/>
    </source>
</evidence>
<sequence length="455" mass="46144">MATVIASKDATTDAFAVLSMVSNTFGSISVKWTNPAKSTATYQLTYRKTGETSNSGTPVVIAADAGVVTNTTIPGLEAATNYTFALERLENGSYVPQTQGTGAFSRTTYSVDLAASVGPDSALVQFTDLGAAVSGITFQVLLNGQALTGTPVSTAGKLQLLLSTLSPLTTYQWQVRAIEGSAQVSLGTQSFTTSSAGTLRVGSVHASETYVSWAGTAGGSYRLVNASTGAVMADSLGGTGGTTLRPLLPATPYSVGIESLRPDGSTWARDAVASFTTASSVLSIESSGSSQMTMAWTPAYDGAKYVLTYSTAAIDGAAAGATHSVSTTALSSTVTGLSANTAYTFALLVEETGGLVGLSLVSMGTTPEETAAHVDAMVADIPADFVTTVQPDEVAVSSAAALQDPASVPAKVFSGSLVPTTAAGLKTSEYVAIGVVVSLIVIALGMTLARRKPKP</sequence>
<keyword evidence="2" id="KW-0812">Transmembrane</keyword>
<gene>
    <name evidence="4" type="ORF">JKP88DRAFT_255609</name>
</gene>
<keyword evidence="5" id="KW-1185">Reference proteome</keyword>
<dbReference type="CDD" id="cd00063">
    <property type="entry name" value="FN3"/>
    <property type="match status" value="2"/>
</dbReference>
<feature type="transmembrane region" description="Helical" evidence="2">
    <location>
        <begin position="430"/>
        <end position="449"/>
    </location>
</feature>
<organism evidence="4 5">
    <name type="scientific">Tribonema minus</name>
    <dbReference type="NCBI Taxonomy" id="303371"/>
    <lineage>
        <taxon>Eukaryota</taxon>
        <taxon>Sar</taxon>
        <taxon>Stramenopiles</taxon>
        <taxon>Ochrophyta</taxon>
        <taxon>PX clade</taxon>
        <taxon>Xanthophyceae</taxon>
        <taxon>Tribonematales</taxon>
        <taxon>Tribonemataceae</taxon>
        <taxon>Tribonema</taxon>
    </lineage>
</organism>
<dbReference type="AlphaFoldDB" id="A0A835YYT0"/>
<evidence type="ECO:0000256" key="2">
    <source>
        <dbReference type="SAM" id="Phobius"/>
    </source>
</evidence>
<comment type="caution">
    <text evidence="4">The sequence shown here is derived from an EMBL/GenBank/DDBJ whole genome shotgun (WGS) entry which is preliminary data.</text>
</comment>
<dbReference type="SMART" id="SM00060">
    <property type="entry name" value="FN3"/>
    <property type="match status" value="3"/>
</dbReference>
<name>A0A835YYT0_9STRA</name>
<protein>
    <recommendedName>
        <fullName evidence="3">Fibronectin type-III domain-containing protein</fullName>
    </recommendedName>
</protein>
<dbReference type="Gene3D" id="2.60.40.10">
    <property type="entry name" value="Immunoglobulins"/>
    <property type="match status" value="2"/>
</dbReference>
<dbReference type="Proteomes" id="UP000664859">
    <property type="component" value="Unassembled WGS sequence"/>
</dbReference>
<evidence type="ECO:0000256" key="1">
    <source>
        <dbReference type="ARBA" id="ARBA00022737"/>
    </source>
</evidence>
<dbReference type="InterPro" id="IPR036116">
    <property type="entry name" value="FN3_sf"/>
</dbReference>
<dbReference type="SUPFAM" id="SSF49265">
    <property type="entry name" value="Fibronectin type III"/>
    <property type="match status" value="2"/>
</dbReference>
<dbReference type="EMBL" id="JAFCMP010000181">
    <property type="protein sequence ID" value="KAG5183886.1"/>
    <property type="molecule type" value="Genomic_DNA"/>
</dbReference>
<evidence type="ECO:0000259" key="3">
    <source>
        <dbReference type="PROSITE" id="PS50853"/>
    </source>
</evidence>
<dbReference type="PANTHER" id="PTHR46708:SF2">
    <property type="entry name" value="FIBRONECTIN TYPE-III DOMAIN-CONTAINING PROTEIN"/>
    <property type="match status" value="1"/>
</dbReference>